<dbReference type="PROSITE" id="PS50850">
    <property type="entry name" value="MFS"/>
    <property type="match status" value="1"/>
</dbReference>
<evidence type="ECO:0000256" key="1">
    <source>
        <dbReference type="ARBA" id="ARBA00004141"/>
    </source>
</evidence>
<feature type="transmembrane region" description="Helical" evidence="6">
    <location>
        <begin position="178"/>
        <end position="198"/>
    </location>
</feature>
<keyword evidence="3 6" id="KW-0812">Transmembrane</keyword>
<dbReference type="OrthoDB" id="7497327at2"/>
<evidence type="ECO:0000256" key="4">
    <source>
        <dbReference type="ARBA" id="ARBA00022989"/>
    </source>
</evidence>
<dbReference type="EMBL" id="CP013244">
    <property type="protein sequence ID" value="ANP47617.1"/>
    <property type="molecule type" value="Genomic_DNA"/>
</dbReference>
<dbReference type="InterPro" id="IPR020846">
    <property type="entry name" value="MFS_dom"/>
</dbReference>
<dbReference type="Proteomes" id="UP000092498">
    <property type="component" value="Chromosome"/>
</dbReference>
<feature type="transmembrane region" description="Helical" evidence="6">
    <location>
        <begin position="326"/>
        <end position="349"/>
    </location>
</feature>
<dbReference type="PANTHER" id="PTHR23505">
    <property type="entry name" value="SPINSTER"/>
    <property type="match status" value="1"/>
</dbReference>
<feature type="transmembrane region" description="Helical" evidence="6">
    <location>
        <begin position="303"/>
        <end position="320"/>
    </location>
</feature>
<dbReference type="KEGG" id="cbot:ATE48_17785"/>
<evidence type="ECO:0000256" key="6">
    <source>
        <dbReference type="SAM" id="Phobius"/>
    </source>
</evidence>
<gene>
    <name evidence="8" type="ORF">ATE48_17785</name>
</gene>
<dbReference type="CDD" id="cd17328">
    <property type="entry name" value="MFS_spinster_like"/>
    <property type="match status" value="1"/>
</dbReference>
<dbReference type="InterPro" id="IPR036259">
    <property type="entry name" value="MFS_trans_sf"/>
</dbReference>
<evidence type="ECO:0000256" key="3">
    <source>
        <dbReference type="ARBA" id="ARBA00022692"/>
    </source>
</evidence>
<dbReference type="RefSeq" id="WP_066773915.1">
    <property type="nucleotide sequence ID" value="NZ_CP013244.1"/>
</dbReference>
<feature type="transmembrane region" description="Helical" evidence="6">
    <location>
        <begin position="57"/>
        <end position="78"/>
    </location>
</feature>
<evidence type="ECO:0000259" key="7">
    <source>
        <dbReference type="PROSITE" id="PS50850"/>
    </source>
</evidence>
<dbReference type="AlphaFoldDB" id="A0A1B1AM19"/>
<keyword evidence="9" id="KW-1185">Reference proteome</keyword>
<dbReference type="InterPro" id="IPR044770">
    <property type="entry name" value="MFS_spinster-like"/>
</dbReference>
<dbReference type="InterPro" id="IPR011701">
    <property type="entry name" value="MFS"/>
</dbReference>
<name>A0A1B1AM19_9PROT</name>
<evidence type="ECO:0000256" key="5">
    <source>
        <dbReference type="ARBA" id="ARBA00023136"/>
    </source>
</evidence>
<keyword evidence="5 6" id="KW-0472">Membrane</keyword>
<comment type="subcellular location">
    <subcellularLocation>
        <location evidence="1">Membrane</location>
        <topology evidence="1">Multi-pass membrane protein</topology>
    </subcellularLocation>
</comment>
<feature type="transmembrane region" description="Helical" evidence="6">
    <location>
        <begin position="431"/>
        <end position="449"/>
    </location>
</feature>
<keyword evidence="2" id="KW-0813">Transport</keyword>
<evidence type="ECO:0000313" key="8">
    <source>
        <dbReference type="EMBL" id="ANP47617.1"/>
    </source>
</evidence>
<keyword evidence="4 6" id="KW-1133">Transmembrane helix</keyword>
<dbReference type="Gene3D" id="1.20.1250.20">
    <property type="entry name" value="MFS general substrate transporter like domains"/>
    <property type="match status" value="1"/>
</dbReference>
<organism evidence="8 9">
    <name type="scientific">Candidatus Viadribacter manganicus</name>
    <dbReference type="NCBI Taxonomy" id="1759059"/>
    <lineage>
        <taxon>Bacteria</taxon>
        <taxon>Pseudomonadati</taxon>
        <taxon>Pseudomonadota</taxon>
        <taxon>Alphaproteobacteria</taxon>
        <taxon>Hyphomonadales</taxon>
        <taxon>Hyphomonadaceae</taxon>
        <taxon>Candidatus Viadribacter</taxon>
    </lineage>
</organism>
<evidence type="ECO:0000256" key="2">
    <source>
        <dbReference type="ARBA" id="ARBA00022448"/>
    </source>
</evidence>
<reference evidence="8 9" key="1">
    <citation type="submission" date="2015-11" db="EMBL/GenBank/DDBJ databases">
        <title>Whole-Genome Sequence of Candidatus Oderbacter manganicum from the National Park Lower Oder Valley, Germany.</title>
        <authorList>
            <person name="Braun B."/>
            <person name="Liere K."/>
            <person name="Szewzyk U."/>
        </authorList>
    </citation>
    <scope>NUCLEOTIDE SEQUENCE [LARGE SCALE GENOMIC DNA]</scope>
    <source>
        <strain evidence="8 9">OTSz_A_272</strain>
    </source>
</reference>
<feature type="transmembrane region" description="Helical" evidence="6">
    <location>
        <begin position="19"/>
        <end position="36"/>
    </location>
</feature>
<feature type="transmembrane region" description="Helical" evidence="6">
    <location>
        <begin position="90"/>
        <end position="112"/>
    </location>
</feature>
<dbReference type="PANTHER" id="PTHR23505:SF79">
    <property type="entry name" value="PROTEIN SPINSTER"/>
    <property type="match status" value="1"/>
</dbReference>
<dbReference type="FunCoup" id="A0A1B1AM19">
    <property type="interactions" value="276"/>
</dbReference>
<dbReference type="STRING" id="1759059.ATE48_17785"/>
<sequence length="460" mass="48565">MTDTSATAPAFQGYGTKAYRAYVLFVLVIIYTFNFIDRLLISIVQEPIKAEFGVSNFELGLLGGPVFAILYTLLGIPIARYAERANRVTIVSIGAAIWSVMTAACGVAGNFVQLALCRLGVGIGEAACVPPSQSAIADYFPADRRASALAIFSLGIPIGSALAYVGGGWLVANFDWRTAFLLLGAPGVAAALLLKLTVKEPPRATAQTKPPSFGETVKALSKKASFWHIAVGGALISFVGYGSSQFLVSHLVRNYDLGATIQQEYAHAAYAMGLVAGVSTALGTFLGGYLADRLAPKHTHVHSWLPALGVAVAIPFYIFSFFQTEFIWAFAFLMIAPIFHYMYLGPMYAVTMGVSTPLQRATAIAILVLIVNLIGYGLGPPTVGALNDIFAANILNDASAGALTLADCNPLTMDAANAATCATAQGLGLKYALGCAIFVLAWAAIHFLLSARTLVKDRVS</sequence>
<feature type="transmembrane region" description="Helical" evidence="6">
    <location>
        <begin position="149"/>
        <end position="172"/>
    </location>
</feature>
<proteinExistence type="predicted"/>
<dbReference type="SUPFAM" id="SSF103473">
    <property type="entry name" value="MFS general substrate transporter"/>
    <property type="match status" value="1"/>
</dbReference>
<evidence type="ECO:0000313" key="9">
    <source>
        <dbReference type="Proteomes" id="UP000092498"/>
    </source>
</evidence>
<dbReference type="GO" id="GO:0022857">
    <property type="term" value="F:transmembrane transporter activity"/>
    <property type="evidence" value="ECO:0007669"/>
    <property type="project" value="InterPro"/>
</dbReference>
<feature type="domain" description="Major facilitator superfamily (MFS) profile" evidence="7">
    <location>
        <begin position="23"/>
        <end position="453"/>
    </location>
</feature>
<protein>
    <recommendedName>
        <fullName evidence="7">Major facilitator superfamily (MFS) profile domain-containing protein</fullName>
    </recommendedName>
</protein>
<feature type="transmembrane region" description="Helical" evidence="6">
    <location>
        <begin position="268"/>
        <end position="291"/>
    </location>
</feature>
<dbReference type="GO" id="GO:0016020">
    <property type="term" value="C:membrane"/>
    <property type="evidence" value="ECO:0007669"/>
    <property type="project" value="UniProtKB-SubCell"/>
</dbReference>
<dbReference type="InParanoid" id="A0A1B1AM19"/>
<feature type="transmembrane region" description="Helical" evidence="6">
    <location>
        <begin position="226"/>
        <end position="248"/>
    </location>
</feature>
<feature type="transmembrane region" description="Helical" evidence="6">
    <location>
        <begin position="361"/>
        <end position="379"/>
    </location>
</feature>
<dbReference type="Pfam" id="PF07690">
    <property type="entry name" value="MFS_1"/>
    <property type="match status" value="1"/>
</dbReference>
<accession>A0A1B1AM19</accession>